<dbReference type="Pfam" id="PF00078">
    <property type="entry name" value="RVT_1"/>
    <property type="match status" value="1"/>
</dbReference>
<feature type="domain" description="Reverse transcriptase" evidence="1">
    <location>
        <begin position="1"/>
        <end position="300"/>
    </location>
</feature>
<organism evidence="2 3">
    <name type="scientific">Elysia marginata</name>
    <dbReference type="NCBI Taxonomy" id="1093978"/>
    <lineage>
        <taxon>Eukaryota</taxon>
        <taxon>Metazoa</taxon>
        <taxon>Spiralia</taxon>
        <taxon>Lophotrochozoa</taxon>
        <taxon>Mollusca</taxon>
        <taxon>Gastropoda</taxon>
        <taxon>Heterobranchia</taxon>
        <taxon>Euthyneura</taxon>
        <taxon>Panpulmonata</taxon>
        <taxon>Sacoglossa</taxon>
        <taxon>Placobranchoidea</taxon>
        <taxon>Plakobranchidae</taxon>
        <taxon>Elysia</taxon>
    </lineage>
</organism>
<dbReference type="AlphaFoldDB" id="A0AAV4G8W6"/>
<dbReference type="InterPro" id="IPR000477">
    <property type="entry name" value="RT_dom"/>
</dbReference>
<dbReference type="Pfam" id="PF07707">
    <property type="entry name" value="BACK"/>
    <property type="match status" value="1"/>
</dbReference>
<keyword evidence="3" id="KW-1185">Reference proteome</keyword>
<gene>
    <name evidence="2" type="ORF">ElyMa_004058900</name>
</gene>
<dbReference type="Proteomes" id="UP000762676">
    <property type="component" value="Unassembled WGS sequence"/>
</dbReference>
<proteinExistence type="predicted"/>
<protein>
    <submittedName>
        <fullName evidence="2">Very-long-chain enoyl-CoA reductase</fullName>
    </submittedName>
</protein>
<evidence type="ECO:0000259" key="1">
    <source>
        <dbReference type="PROSITE" id="PS50878"/>
    </source>
</evidence>
<dbReference type="PANTHER" id="PTHR47027:SF20">
    <property type="entry name" value="REVERSE TRANSCRIPTASE-LIKE PROTEIN WITH RNA-DIRECTED DNA POLYMERASE DOMAIN"/>
    <property type="match status" value="1"/>
</dbReference>
<dbReference type="PROSITE" id="PS50878">
    <property type="entry name" value="RT_POL"/>
    <property type="match status" value="1"/>
</dbReference>
<dbReference type="EMBL" id="BMAT01008245">
    <property type="protein sequence ID" value="GFR80990.1"/>
    <property type="molecule type" value="Genomic_DNA"/>
</dbReference>
<sequence>MAADVNNVTESYLIAAKYGMRHVMDTLIELIRDNFIVVSQTKQFLELPVDLMELFLSDTFVNVGDELDVFAAALRWVDYNKQERLSQSGGIRPKVEEYLAHSQSGFRPNRSTSDVVCTHKRLAAKTNVENVCIKISGIDMSAAFDAINRNKILTILEDILEEDELKLVRFLLCNTTIETRINKADIQASFNSNIGTPQGDGLSPALFTIYLEHALRKTRTVIGDPTTKLGELIPREIAFADDVDLIGSQYIDIDAVEKALKEFDLISKEETEWRKTNKVGSLMGDTKDVERREQLSNVALYKLKNVWISKDKIKREIKIKLYKSLVKSIIICNCGTWALTQTEANKLDTFHRKQLRNILDIHYPNLISNKSIY</sequence>
<dbReference type="Gene3D" id="1.25.40.420">
    <property type="match status" value="1"/>
</dbReference>
<evidence type="ECO:0000313" key="3">
    <source>
        <dbReference type="Proteomes" id="UP000762676"/>
    </source>
</evidence>
<name>A0AAV4G8W6_9GAST</name>
<comment type="caution">
    <text evidence="2">The sequence shown here is derived from an EMBL/GenBank/DDBJ whole genome shotgun (WGS) entry which is preliminary data.</text>
</comment>
<dbReference type="SMART" id="SM00875">
    <property type="entry name" value="BACK"/>
    <property type="match status" value="1"/>
</dbReference>
<dbReference type="InterPro" id="IPR011705">
    <property type="entry name" value="BACK"/>
</dbReference>
<dbReference type="InterPro" id="IPR043502">
    <property type="entry name" value="DNA/RNA_pol_sf"/>
</dbReference>
<reference evidence="2 3" key="1">
    <citation type="journal article" date="2021" name="Elife">
        <title>Chloroplast acquisition without the gene transfer in kleptoplastic sea slugs, Plakobranchus ocellatus.</title>
        <authorList>
            <person name="Maeda T."/>
            <person name="Takahashi S."/>
            <person name="Yoshida T."/>
            <person name="Shimamura S."/>
            <person name="Takaki Y."/>
            <person name="Nagai Y."/>
            <person name="Toyoda A."/>
            <person name="Suzuki Y."/>
            <person name="Arimoto A."/>
            <person name="Ishii H."/>
            <person name="Satoh N."/>
            <person name="Nishiyama T."/>
            <person name="Hasebe M."/>
            <person name="Maruyama T."/>
            <person name="Minagawa J."/>
            <person name="Obokata J."/>
            <person name="Shigenobu S."/>
        </authorList>
    </citation>
    <scope>NUCLEOTIDE SEQUENCE [LARGE SCALE GENOMIC DNA]</scope>
</reference>
<evidence type="ECO:0000313" key="2">
    <source>
        <dbReference type="EMBL" id="GFR80990.1"/>
    </source>
</evidence>
<accession>A0AAV4G8W6</accession>
<dbReference type="SUPFAM" id="SSF56672">
    <property type="entry name" value="DNA/RNA polymerases"/>
    <property type="match status" value="1"/>
</dbReference>
<dbReference type="PANTHER" id="PTHR47027">
    <property type="entry name" value="REVERSE TRANSCRIPTASE DOMAIN-CONTAINING PROTEIN"/>
    <property type="match status" value="1"/>
</dbReference>